<dbReference type="PROSITE" id="PS00867">
    <property type="entry name" value="CPSASE_2"/>
    <property type="match status" value="1"/>
</dbReference>
<evidence type="ECO:0000313" key="9">
    <source>
        <dbReference type="Proteomes" id="UP000315914"/>
    </source>
</evidence>
<reference evidence="8 9" key="1">
    <citation type="submission" date="2019-06" db="EMBL/GenBank/DDBJ databases">
        <title>Genomic Encyclopedia of Type Strains, Phase IV (KMG-V): Genome sequencing to study the core and pangenomes of soil and plant-associated prokaryotes.</title>
        <authorList>
            <person name="Whitman W."/>
        </authorList>
    </citation>
    <scope>NUCLEOTIDE SEQUENCE [LARGE SCALE GENOMIC DNA]</scope>
    <source>
        <strain evidence="8 9">BR 10556</strain>
    </source>
</reference>
<dbReference type="PANTHER" id="PTHR18866">
    <property type="entry name" value="CARBOXYLASE:PYRUVATE/ACETYL-COA/PROPIONYL-COA CARBOXYLASE"/>
    <property type="match status" value="1"/>
</dbReference>
<dbReference type="GO" id="GO:0016874">
    <property type="term" value="F:ligase activity"/>
    <property type="evidence" value="ECO:0007669"/>
    <property type="project" value="UniProtKB-KW"/>
</dbReference>
<keyword evidence="4" id="KW-0092">Biotin</keyword>
<keyword evidence="3 5" id="KW-0067">ATP-binding</keyword>
<dbReference type="InterPro" id="IPR016185">
    <property type="entry name" value="PreATP-grasp_dom_sf"/>
</dbReference>
<evidence type="ECO:0000256" key="5">
    <source>
        <dbReference type="PROSITE-ProRule" id="PRU00409"/>
    </source>
</evidence>
<sequence length="499" mass="54161">MNQSPEAKPLFRKVLVANRGEIAVRVMRTLRAMNIASVAICHRVEREAVHARFADEAYEIKGETPVAAHLDADAIIAVARDCDADAIHPGYGFLSENAVFARKVAAAGLTFIGPEADTIDLMGDKISARNFAAAHDVPVAPSVQARDDISAFVRAASEIGFPLLIKAAAGGGGKGMSIVRDTSELGERARVASSEAQRYFGDGRIYAETYVERPRHIEVQVLGDGKGGAIHLFERECSIQRRFQKIIEEAPSAPLPESIRTEICDAAVRLVAAARYKNAGTVEFIVGADGRFFFLEMNTRLQVEHPVTEMICGIDLVRAQIEIAAGGPLPLTQRQVCADGHAIECRICAEDADAGFLPATGPIRLLRVPSAEYIRFDNSLEQGQRVTADFDPMLAKLVVWGKDRAEATDRMVAALKQLTILGLRTNIDYLIRTVENAAFRDGALHTNFIAEHADVLAPAAVDERLRDHVLIAAALGQRAFRDAITVVGEPHASMAGWRN</sequence>
<dbReference type="Proteomes" id="UP000315914">
    <property type="component" value="Unassembled WGS sequence"/>
</dbReference>
<dbReference type="Gene3D" id="3.30.470.20">
    <property type="entry name" value="ATP-grasp fold, B domain"/>
    <property type="match status" value="1"/>
</dbReference>
<dbReference type="InterPro" id="IPR050856">
    <property type="entry name" value="Biotin_carboxylase_complex"/>
</dbReference>
<dbReference type="AlphaFoldDB" id="A0A560JGE2"/>
<proteinExistence type="predicted"/>
<dbReference type="PROSITE" id="PS50975">
    <property type="entry name" value="ATP_GRASP"/>
    <property type="match status" value="1"/>
</dbReference>
<name>A0A560JGE2_9BRAD</name>
<dbReference type="Pfam" id="PF00289">
    <property type="entry name" value="Biotin_carb_N"/>
    <property type="match status" value="1"/>
</dbReference>
<dbReference type="PANTHER" id="PTHR18866:SF127">
    <property type="match status" value="1"/>
</dbReference>
<dbReference type="EMBL" id="VITW01000001">
    <property type="protein sequence ID" value="TWB84648.1"/>
    <property type="molecule type" value="Genomic_DNA"/>
</dbReference>
<gene>
    <name evidence="8" type="ORF">FBZ95_1011093</name>
</gene>
<dbReference type="FunFam" id="3.40.50.20:FF:000010">
    <property type="entry name" value="Propionyl-CoA carboxylase subunit alpha"/>
    <property type="match status" value="1"/>
</dbReference>
<dbReference type="InterPro" id="IPR005479">
    <property type="entry name" value="CPAse_ATP-bd"/>
</dbReference>
<dbReference type="SUPFAM" id="SSF52440">
    <property type="entry name" value="PreATP-grasp domain"/>
    <property type="match status" value="1"/>
</dbReference>
<dbReference type="Pfam" id="PF02785">
    <property type="entry name" value="Biotin_carb_C"/>
    <property type="match status" value="1"/>
</dbReference>
<dbReference type="PROSITE" id="PS50979">
    <property type="entry name" value="BC"/>
    <property type="match status" value="1"/>
</dbReference>
<dbReference type="RefSeq" id="WP_201723813.1">
    <property type="nucleotide sequence ID" value="NZ_LWIG01000057.1"/>
</dbReference>
<feature type="domain" description="Biotin carboxylation" evidence="7">
    <location>
        <begin position="10"/>
        <end position="454"/>
    </location>
</feature>
<dbReference type="SUPFAM" id="SSF56059">
    <property type="entry name" value="Glutathione synthetase ATP-binding domain-like"/>
    <property type="match status" value="1"/>
</dbReference>
<dbReference type="GO" id="GO:0005524">
    <property type="term" value="F:ATP binding"/>
    <property type="evidence" value="ECO:0007669"/>
    <property type="project" value="UniProtKB-UniRule"/>
</dbReference>
<dbReference type="SUPFAM" id="SSF51246">
    <property type="entry name" value="Rudiment single hybrid motif"/>
    <property type="match status" value="1"/>
</dbReference>
<organism evidence="8 9">
    <name type="scientific">Bradyrhizobium sacchari</name>
    <dbReference type="NCBI Taxonomy" id="1399419"/>
    <lineage>
        <taxon>Bacteria</taxon>
        <taxon>Pseudomonadati</taxon>
        <taxon>Pseudomonadota</taxon>
        <taxon>Alphaproteobacteria</taxon>
        <taxon>Hyphomicrobiales</taxon>
        <taxon>Nitrobacteraceae</taxon>
        <taxon>Bradyrhizobium</taxon>
    </lineage>
</organism>
<evidence type="ECO:0000256" key="3">
    <source>
        <dbReference type="ARBA" id="ARBA00022840"/>
    </source>
</evidence>
<dbReference type="InterPro" id="IPR005482">
    <property type="entry name" value="Biotin_COase_C"/>
</dbReference>
<evidence type="ECO:0000256" key="2">
    <source>
        <dbReference type="ARBA" id="ARBA00022741"/>
    </source>
</evidence>
<keyword evidence="2 5" id="KW-0547">Nucleotide-binding</keyword>
<accession>A0A560JGE2</accession>
<dbReference type="Pfam" id="PF02786">
    <property type="entry name" value="CPSase_L_D2"/>
    <property type="match status" value="1"/>
</dbReference>
<dbReference type="InterPro" id="IPR005481">
    <property type="entry name" value="BC-like_N"/>
</dbReference>
<dbReference type="GO" id="GO:0046872">
    <property type="term" value="F:metal ion binding"/>
    <property type="evidence" value="ECO:0007669"/>
    <property type="project" value="InterPro"/>
</dbReference>
<dbReference type="PROSITE" id="PS00866">
    <property type="entry name" value="CPSASE_1"/>
    <property type="match status" value="1"/>
</dbReference>
<dbReference type="InterPro" id="IPR011761">
    <property type="entry name" value="ATP-grasp"/>
</dbReference>
<dbReference type="STRING" id="1399419.A5906_13165"/>
<comment type="caution">
    <text evidence="8">The sequence shown here is derived from an EMBL/GenBank/DDBJ whole genome shotgun (WGS) entry which is preliminary data.</text>
</comment>
<feature type="domain" description="ATP-grasp" evidence="6">
    <location>
        <begin position="129"/>
        <end position="325"/>
    </location>
</feature>
<evidence type="ECO:0000256" key="4">
    <source>
        <dbReference type="ARBA" id="ARBA00023267"/>
    </source>
</evidence>
<evidence type="ECO:0000259" key="6">
    <source>
        <dbReference type="PROSITE" id="PS50975"/>
    </source>
</evidence>
<evidence type="ECO:0000313" key="8">
    <source>
        <dbReference type="EMBL" id="TWB84648.1"/>
    </source>
</evidence>
<evidence type="ECO:0000256" key="1">
    <source>
        <dbReference type="ARBA" id="ARBA00022598"/>
    </source>
</evidence>
<evidence type="ECO:0000259" key="7">
    <source>
        <dbReference type="PROSITE" id="PS50979"/>
    </source>
</evidence>
<dbReference type="InterPro" id="IPR011764">
    <property type="entry name" value="Biotin_carboxylation_dom"/>
</dbReference>
<keyword evidence="9" id="KW-1185">Reference proteome</keyword>
<protein>
    <submittedName>
        <fullName evidence="8">Propionyl-CoA carboxylase alpha chain/3-methylcrotonyl-CoA carboxylase alpha subunit/acetyl-CoA/propionyl-CoA carboxylase biotin carboxyl carrier protein</fullName>
    </submittedName>
</protein>
<dbReference type="InterPro" id="IPR011054">
    <property type="entry name" value="Rudment_hybrid_motif"/>
</dbReference>
<dbReference type="SMART" id="SM00878">
    <property type="entry name" value="Biotin_carb_C"/>
    <property type="match status" value="1"/>
</dbReference>
<keyword evidence="1" id="KW-0436">Ligase</keyword>